<dbReference type="Gene3D" id="3.30.300.10">
    <property type="match status" value="1"/>
</dbReference>
<protein>
    <submittedName>
        <fullName evidence="1">Uncharacterized protein</fullName>
    </submittedName>
</protein>
<keyword evidence="2" id="KW-1185">Reference proteome</keyword>
<reference evidence="1 2" key="1">
    <citation type="journal article" date="2019" name="Int. J. Syst. Evol. Microbiol.">
        <title>The Global Catalogue of Microorganisms (GCM) 10K type strain sequencing project: providing services to taxonomists for standard genome sequencing and annotation.</title>
        <authorList>
            <consortium name="The Broad Institute Genomics Platform"/>
            <consortium name="The Broad Institute Genome Sequencing Center for Infectious Disease"/>
            <person name="Wu L."/>
            <person name="Ma J."/>
        </authorList>
    </citation>
    <scope>NUCLEOTIDE SEQUENCE [LARGE SCALE GENOMIC DNA]</scope>
    <source>
        <strain evidence="1 2">JCM 11136</strain>
    </source>
</reference>
<dbReference type="Pfam" id="PF01941">
    <property type="entry name" value="AdoMet_Synthase"/>
    <property type="match status" value="1"/>
</dbReference>
<proteinExistence type="predicted"/>
<accession>A0ABN1NVI6</accession>
<organism evidence="1 2">
    <name type="scientific">Nonomuraea longicatena</name>
    <dbReference type="NCBI Taxonomy" id="83682"/>
    <lineage>
        <taxon>Bacteria</taxon>
        <taxon>Bacillati</taxon>
        <taxon>Actinomycetota</taxon>
        <taxon>Actinomycetes</taxon>
        <taxon>Streptosporangiales</taxon>
        <taxon>Streptosporangiaceae</taxon>
        <taxon>Nonomuraea</taxon>
    </lineage>
</organism>
<name>A0ABN1NVI6_9ACTN</name>
<gene>
    <name evidence="1" type="ORF">GCM10009560_14100</name>
</gene>
<dbReference type="Proteomes" id="UP001501578">
    <property type="component" value="Unassembled WGS sequence"/>
</dbReference>
<comment type="caution">
    <text evidence="1">The sequence shown here is derived from an EMBL/GenBank/DDBJ whole genome shotgun (WGS) entry which is preliminary data.</text>
</comment>
<evidence type="ECO:0000313" key="1">
    <source>
        <dbReference type="EMBL" id="GAA0917752.1"/>
    </source>
</evidence>
<dbReference type="InterPro" id="IPR027790">
    <property type="entry name" value="AdoMet_synthase_2_family"/>
</dbReference>
<dbReference type="EMBL" id="BAAAHQ010000004">
    <property type="protein sequence ID" value="GAA0917752.1"/>
    <property type="molecule type" value="Genomic_DNA"/>
</dbReference>
<evidence type="ECO:0000313" key="2">
    <source>
        <dbReference type="Proteomes" id="UP001501578"/>
    </source>
</evidence>
<sequence>MHHNTDKTALLGGHAEVSFGSGRIVEPIHILVNGRLTRSLGGQEVPVDERELRVEVPETCQTLTAGAARALLRILLKCHEELTKRQQEERTTE</sequence>